<evidence type="ECO:0000256" key="2">
    <source>
        <dbReference type="ARBA" id="ARBA00022692"/>
    </source>
</evidence>
<keyword evidence="4 5" id="KW-0472">Membrane</keyword>
<dbReference type="GO" id="GO:0005886">
    <property type="term" value="C:plasma membrane"/>
    <property type="evidence" value="ECO:0007669"/>
    <property type="project" value="UniProtKB-SubCell"/>
</dbReference>
<dbReference type="AlphaFoldDB" id="A0A411DQC1"/>
<evidence type="ECO:0000256" key="5">
    <source>
        <dbReference type="SAM" id="Phobius"/>
    </source>
</evidence>
<sequence length="108" mass="12688">MNDELKREIFNKYNSYVAENYSEKYIYRLILQEGYNQQVVDEVMKGIHTDKQEMLKKKNKYRSVISIMLYIAGIIVIFSGIIMMVLGGIKMGMILIFLAVIIWIKANR</sequence>
<evidence type="ECO:0000256" key="3">
    <source>
        <dbReference type="ARBA" id="ARBA00022989"/>
    </source>
</evidence>
<name>A0A411DQC1_CHRID</name>
<evidence type="ECO:0000256" key="1">
    <source>
        <dbReference type="ARBA" id="ARBA00004651"/>
    </source>
</evidence>
<evidence type="ECO:0000313" key="6">
    <source>
        <dbReference type="EMBL" id="QBA22562.1"/>
    </source>
</evidence>
<feature type="transmembrane region" description="Helical" evidence="5">
    <location>
        <begin position="64"/>
        <end position="83"/>
    </location>
</feature>
<reference evidence="6" key="1">
    <citation type="submission" date="2019-01" db="EMBL/GenBank/DDBJ databases">
        <title>Whole Genome Sequencing for Putative Detection of Antimicrobial Resistance and Potential Virulence Factors in Chryseobacterium indologenes isolated from Nile Tilapia in Tanzania.</title>
        <authorList>
            <person name="Mwega E."/>
            <person name="Mutoloki S."/>
            <person name="Mugimba K."/>
            <person name="Colquhoun D."/>
            <person name="Mdegela R."/>
            <person name="Evensen O."/>
            <person name="Wasteson Y."/>
        </authorList>
    </citation>
    <scope>NUCLEOTIDE SEQUENCE [LARGE SCALE GENOMIC DNA]</scope>
    <source>
        <strain evidence="6">StR 01</strain>
    </source>
</reference>
<dbReference type="EMBL" id="CP035532">
    <property type="protein sequence ID" value="QBA22562.1"/>
    <property type="molecule type" value="Genomic_DNA"/>
</dbReference>
<accession>A0A411DQC1</accession>
<keyword evidence="2 5" id="KW-0812">Transmembrane</keyword>
<evidence type="ECO:0000256" key="4">
    <source>
        <dbReference type="ARBA" id="ARBA00023136"/>
    </source>
</evidence>
<dbReference type="SUPFAM" id="SSF90123">
    <property type="entry name" value="ABC transporter transmembrane region"/>
    <property type="match status" value="1"/>
</dbReference>
<feature type="transmembrane region" description="Helical" evidence="5">
    <location>
        <begin position="89"/>
        <end position="106"/>
    </location>
</feature>
<organism evidence="6">
    <name type="scientific">Chryseobacterium indologenes</name>
    <name type="common">Flavobacterium indologenes</name>
    <dbReference type="NCBI Taxonomy" id="253"/>
    <lineage>
        <taxon>Bacteria</taxon>
        <taxon>Pseudomonadati</taxon>
        <taxon>Bacteroidota</taxon>
        <taxon>Flavobacteriia</taxon>
        <taxon>Flavobacteriales</taxon>
        <taxon>Weeksellaceae</taxon>
        <taxon>Chryseobacterium group</taxon>
        <taxon>Chryseobacterium</taxon>
    </lineage>
</organism>
<dbReference type="InterPro" id="IPR036640">
    <property type="entry name" value="ABC1_TM_sf"/>
</dbReference>
<proteinExistence type="predicted"/>
<keyword evidence="3 5" id="KW-1133">Transmembrane helix</keyword>
<dbReference type="GO" id="GO:0005524">
    <property type="term" value="F:ATP binding"/>
    <property type="evidence" value="ECO:0007669"/>
    <property type="project" value="InterPro"/>
</dbReference>
<comment type="subcellular location">
    <subcellularLocation>
        <location evidence="1">Cell membrane</location>
        <topology evidence="1">Multi-pass membrane protein</topology>
    </subcellularLocation>
</comment>
<gene>
    <name evidence="6" type="ORF">EU348_15780</name>
</gene>
<protein>
    <submittedName>
        <fullName evidence="6">Uncharacterized protein</fullName>
    </submittedName>
</protein>